<evidence type="ECO:0000256" key="2">
    <source>
        <dbReference type="ARBA" id="ARBA00004496"/>
    </source>
</evidence>
<feature type="domain" description="Kinesin motor" evidence="15">
    <location>
        <begin position="117"/>
        <end position="324"/>
    </location>
</feature>
<keyword evidence="11 14" id="KW-0472">Membrane</keyword>
<dbReference type="GO" id="GO:0007052">
    <property type="term" value="P:mitotic spindle organization"/>
    <property type="evidence" value="ECO:0007669"/>
    <property type="project" value="TreeGrafter"/>
</dbReference>
<dbReference type="GO" id="GO:0007018">
    <property type="term" value="P:microtubule-based movement"/>
    <property type="evidence" value="ECO:0007669"/>
    <property type="project" value="InterPro"/>
</dbReference>
<dbReference type="PROSITE" id="PS50067">
    <property type="entry name" value="KINESIN_MOTOR_2"/>
    <property type="match status" value="1"/>
</dbReference>
<dbReference type="PANTHER" id="PTHR47969:SF15">
    <property type="entry name" value="CHROMOSOME-ASSOCIATED KINESIN KIF4A-RELATED"/>
    <property type="match status" value="1"/>
</dbReference>
<dbReference type="SUPFAM" id="SSF52540">
    <property type="entry name" value="P-loop containing nucleoside triphosphate hydrolases"/>
    <property type="match status" value="1"/>
</dbReference>
<keyword evidence="17" id="KW-1185">Reference proteome</keyword>
<keyword evidence="3" id="KW-0813">Transport</keyword>
<evidence type="ECO:0000256" key="10">
    <source>
        <dbReference type="ARBA" id="ARBA00023065"/>
    </source>
</evidence>
<accession>A0AA36IMR2</accession>
<gene>
    <name evidence="16" type="ORF">EVOR1521_LOCUS15148</name>
</gene>
<evidence type="ECO:0000256" key="14">
    <source>
        <dbReference type="SAM" id="Phobius"/>
    </source>
</evidence>
<dbReference type="EMBL" id="CAUJNA010001890">
    <property type="protein sequence ID" value="CAJ1389547.1"/>
    <property type="molecule type" value="Genomic_DNA"/>
</dbReference>
<dbReference type="GO" id="GO:0051231">
    <property type="term" value="P:spindle elongation"/>
    <property type="evidence" value="ECO:0007669"/>
    <property type="project" value="TreeGrafter"/>
</dbReference>
<evidence type="ECO:0000256" key="5">
    <source>
        <dbReference type="ARBA" id="ARBA00022692"/>
    </source>
</evidence>
<evidence type="ECO:0000256" key="3">
    <source>
        <dbReference type="ARBA" id="ARBA00022448"/>
    </source>
</evidence>
<comment type="subcellular location">
    <subcellularLocation>
        <location evidence="2">Cytoplasm</location>
    </subcellularLocation>
    <subcellularLocation>
        <location evidence="1">Membrane</location>
        <topology evidence="1">Multi-pass membrane protein</topology>
    </subcellularLocation>
</comment>
<keyword evidence="8 14" id="KW-1133">Transmembrane helix</keyword>
<name>A0AA36IMR2_9DINO</name>
<keyword evidence="9" id="KW-0175">Coiled coil</keyword>
<dbReference type="AlphaFoldDB" id="A0AA36IMR2"/>
<dbReference type="GO" id="GO:0005524">
    <property type="term" value="F:ATP binding"/>
    <property type="evidence" value="ECO:0007669"/>
    <property type="project" value="UniProtKB-UniRule"/>
</dbReference>
<dbReference type="GO" id="GO:0005875">
    <property type="term" value="C:microtubule associated complex"/>
    <property type="evidence" value="ECO:0007669"/>
    <property type="project" value="TreeGrafter"/>
</dbReference>
<feature type="region of interest" description="Disordered" evidence="13">
    <location>
        <begin position="87"/>
        <end position="116"/>
    </location>
</feature>
<sequence length="838" mass="92028">MEVFAESPEVWIALLAARSVPRPGPEFRRRTRLPCVYHGRYLEFASLEDLTGVDIEAEPWSALSSPGPRLLALDSPRPDFSKIALTPQNWSQKAPGRTSRQTRLRPGRKSSEGSRGDVSLCVRLKPGCEEEIAYVEGDKVRLKPSEKGLLSFLGDDAGASRGAGKADFADWHVCCDHTFGTTSHQEEIFETAVAPIVDAVANGYNGAVIAYGQTGAGKTYTMIGPKGPCRGVAPRAVAGIFAGLRKASWRIEVSVLEVYNEKVRDLLAPGSTISTVEVHEVREREGLLSFRCPDAITWSAKTPEEAMAALTEGCRRREVARTDMPQPHARSVAPRACYFAVPTGLVALLISYSEAWIDPDFRENSGIAEAQHSQLWQAATGVLFSLLIFRINRAMARFWEGTGLLHQMRGEWFDSVSCCVTFSRAGMRAKRDETLAFRHTIVRLMSLCHGSALKEIGGVDANDCETIDPQGLDNPTLLHLQTCSGHGFNRVEVMLHLIQSLITQSCDDGVICVPAPIISRVYQTLSRGFVNLLNAKKIADTRFPFPFAQLISLLLFLNIVLTPVLITSVFTKPVWCVVFSFLPVFGMSCLNFIGVELENPFGQDDNDLPLDHFQDEMNNCLLMLLHDSADLLPDVDSTRCMVDVDEIRSIMMPHHDQEASPSKAAHRPVRKTLAGASPAASPVEPEDDSSLQEGGFLGAVPPLPRIHGSESGAKDTLAVPSPSANLANAPRVTRIGSDQSLSLSAKEKAEVKSEGKLKTEEQLKTEAMLQGLERMVGNLQSIKTAVEEQAKKVTESSQAMTEFCVHLDSMLHSNHKPGERVRPSVRRKNWECSMMRCM</sequence>
<protein>
    <recommendedName>
        <fullName evidence="15">Kinesin motor domain-containing protein</fullName>
    </recommendedName>
</protein>
<comment type="similarity">
    <text evidence="12">Belongs to the TRAFAC class myosin-kinesin ATPase superfamily. Kinesin family.</text>
</comment>
<comment type="caution">
    <text evidence="16">The sequence shown here is derived from an EMBL/GenBank/DDBJ whole genome shotgun (WGS) entry which is preliminary data.</text>
</comment>
<keyword evidence="5 14" id="KW-0812">Transmembrane</keyword>
<evidence type="ECO:0000259" key="15">
    <source>
        <dbReference type="PROSITE" id="PS50067"/>
    </source>
</evidence>
<evidence type="ECO:0000256" key="4">
    <source>
        <dbReference type="ARBA" id="ARBA00022490"/>
    </source>
</evidence>
<proteinExistence type="inferred from homology"/>
<evidence type="ECO:0000256" key="12">
    <source>
        <dbReference type="PROSITE-ProRule" id="PRU00283"/>
    </source>
</evidence>
<dbReference type="GO" id="GO:0016020">
    <property type="term" value="C:membrane"/>
    <property type="evidence" value="ECO:0007669"/>
    <property type="project" value="UniProtKB-SubCell"/>
</dbReference>
<dbReference type="GO" id="GO:0003777">
    <property type="term" value="F:microtubule motor activity"/>
    <property type="evidence" value="ECO:0007669"/>
    <property type="project" value="InterPro"/>
</dbReference>
<dbReference type="InterPro" id="IPR044669">
    <property type="entry name" value="YneE/VCCN1/2-like"/>
</dbReference>
<keyword evidence="10" id="KW-0406">Ion transport</keyword>
<evidence type="ECO:0000256" key="9">
    <source>
        <dbReference type="ARBA" id="ARBA00023054"/>
    </source>
</evidence>
<feature type="transmembrane region" description="Helical" evidence="14">
    <location>
        <begin position="545"/>
        <end position="566"/>
    </location>
</feature>
<keyword evidence="4" id="KW-0963">Cytoplasm</keyword>
<keyword evidence="7 12" id="KW-0067">ATP-binding</keyword>
<dbReference type="InterPro" id="IPR036961">
    <property type="entry name" value="Kinesin_motor_dom_sf"/>
</dbReference>
<dbReference type="InterPro" id="IPR001752">
    <property type="entry name" value="Kinesin_motor_dom"/>
</dbReference>
<evidence type="ECO:0000256" key="11">
    <source>
        <dbReference type="ARBA" id="ARBA00023136"/>
    </source>
</evidence>
<organism evidence="16 17">
    <name type="scientific">Effrenium voratum</name>
    <dbReference type="NCBI Taxonomy" id="2562239"/>
    <lineage>
        <taxon>Eukaryota</taxon>
        <taxon>Sar</taxon>
        <taxon>Alveolata</taxon>
        <taxon>Dinophyceae</taxon>
        <taxon>Suessiales</taxon>
        <taxon>Symbiodiniaceae</taxon>
        <taxon>Effrenium</taxon>
    </lineage>
</organism>
<keyword evidence="12" id="KW-0505">Motor protein</keyword>
<dbReference type="Pfam" id="PF25539">
    <property type="entry name" value="Bestrophin_2"/>
    <property type="match status" value="1"/>
</dbReference>
<evidence type="ECO:0000313" key="16">
    <source>
        <dbReference type="EMBL" id="CAJ1389547.1"/>
    </source>
</evidence>
<feature type="region of interest" description="Disordered" evidence="13">
    <location>
        <begin position="674"/>
        <end position="729"/>
    </location>
</feature>
<evidence type="ECO:0000313" key="17">
    <source>
        <dbReference type="Proteomes" id="UP001178507"/>
    </source>
</evidence>
<feature type="transmembrane region" description="Helical" evidence="14">
    <location>
        <begin position="572"/>
        <end position="593"/>
    </location>
</feature>
<feature type="binding site" evidence="12">
    <location>
        <begin position="212"/>
        <end position="219"/>
    </location>
    <ligand>
        <name>ATP</name>
        <dbReference type="ChEBI" id="CHEBI:30616"/>
    </ligand>
</feature>
<dbReference type="Pfam" id="PF00225">
    <property type="entry name" value="Kinesin"/>
    <property type="match status" value="1"/>
</dbReference>
<dbReference type="Gene3D" id="3.40.850.10">
    <property type="entry name" value="Kinesin motor domain"/>
    <property type="match status" value="1"/>
</dbReference>
<dbReference type="GO" id="GO:0008017">
    <property type="term" value="F:microtubule binding"/>
    <property type="evidence" value="ECO:0007669"/>
    <property type="project" value="InterPro"/>
</dbReference>
<evidence type="ECO:0000256" key="7">
    <source>
        <dbReference type="ARBA" id="ARBA00022840"/>
    </source>
</evidence>
<dbReference type="InterPro" id="IPR027640">
    <property type="entry name" value="Kinesin-like_fam"/>
</dbReference>
<dbReference type="SMART" id="SM00129">
    <property type="entry name" value="KISc"/>
    <property type="match status" value="1"/>
</dbReference>
<evidence type="ECO:0000256" key="1">
    <source>
        <dbReference type="ARBA" id="ARBA00004141"/>
    </source>
</evidence>
<dbReference type="PANTHER" id="PTHR47969">
    <property type="entry name" value="CHROMOSOME-ASSOCIATED KINESIN KIF4A-RELATED"/>
    <property type="match status" value="1"/>
</dbReference>
<dbReference type="Proteomes" id="UP001178507">
    <property type="component" value="Unassembled WGS sequence"/>
</dbReference>
<evidence type="ECO:0000256" key="6">
    <source>
        <dbReference type="ARBA" id="ARBA00022741"/>
    </source>
</evidence>
<evidence type="ECO:0000256" key="13">
    <source>
        <dbReference type="SAM" id="MobiDB-lite"/>
    </source>
</evidence>
<dbReference type="GO" id="GO:0005254">
    <property type="term" value="F:chloride channel activity"/>
    <property type="evidence" value="ECO:0007669"/>
    <property type="project" value="InterPro"/>
</dbReference>
<dbReference type="GO" id="GO:0005737">
    <property type="term" value="C:cytoplasm"/>
    <property type="evidence" value="ECO:0007669"/>
    <property type="project" value="UniProtKB-SubCell"/>
</dbReference>
<evidence type="ECO:0000256" key="8">
    <source>
        <dbReference type="ARBA" id="ARBA00022989"/>
    </source>
</evidence>
<dbReference type="InterPro" id="IPR027417">
    <property type="entry name" value="P-loop_NTPase"/>
</dbReference>
<reference evidence="16" key="1">
    <citation type="submission" date="2023-08" db="EMBL/GenBank/DDBJ databases">
        <authorList>
            <person name="Chen Y."/>
            <person name="Shah S."/>
            <person name="Dougan E. K."/>
            <person name="Thang M."/>
            <person name="Chan C."/>
        </authorList>
    </citation>
    <scope>NUCLEOTIDE SEQUENCE</scope>
</reference>
<keyword evidence="6 12" id="KW-0547">Nucleotide-binding</keyword>